<gene>
    <name evidence="6" type="ORF">CK510_30355</name>
</gene>
<reference evidence="6 7" key="1">
    <citation type="submission" date="2017-08" db="EMBL/GenBank/DDBJ databases">
        <title>Draft genome sequence of filamentous cyanobacterium Calothrix elsteri CCALA 953.</title>
        <authorList>
            <person name="Gagunashvili A.N."/>
            <person name="Elster J."/>
            <person name="Andresson O.S."/>
        </authorList>
    </citation>
    <scope>NUCLEOTIDE SEQUENCE [LARGE SCALE GENOMIC DNA]</scope>
    <source>
        <strain evidence="6 7">CCALA 953</strain>
    </source>
</reference>
<dbReference type="Gene3D" id="3.40.50.300">
    <property type="entry name" value="P-loop containing nucleotide triphosphate hydrolases"/>
    <property type="match status" value="1"/>
</dbReference>
<evidence type="ECO:0000256" key="4">
    <source>
        <dbReference type="ARBA" id="ARBA00022840"/>
    </source>
</evidence>
<accession>A0A2A2T9P1</accession>
<sequence length="299" mass="34717">MGCTRLGIPARANKNELGKVDIADISQFKPTPSEEEEHLKDRLTPVILRLVNKVIKDDKEVVLLSRKNSFPWYVNYGKNQNIPRDGTLDNFLKLIHSYLPENFRHKVTISTAHKYKGLEKKVVIILDAVADCYPLLHPDWIFTRIFGDSIERVIEEERRLFYVGLTRAVEHLLILTESNNVSPFLEELKSRQTISILNWSEYPPFVKSVQRITVRVGNQAGKGENGTYAIKDLLKAEGYRWNKTEWKAWCRTYPVQGFSIEEFFAKAMWISNADGIEVRLYDDLEIQIAVYRVEQGQWN</sequence>
<dbReference type="EMBL" id="NTFS01000739">
    <property type="protein sequence ID" value="PAX45710.1"/>
    <property type="molecule type" value="Genomic_DNA"/>
</dbReference>
<comment type="caution">
    <text evidence="6">The sequence shown here is derived from an EMBL/GenBank/DDBJ whole genome shotgun (WGS) entry which is preliminary data.</text>
</comment>
<evidence type="ECO:0000259" key="5">
    <source>
        <dbReference type="Pfam" id="PF13361"/>
    </source>
</evidence>
<dbReference type="InterPro" id="IPR027417">
    <property type="entry name" value="P-loop_NTPase"/>
</dbReference>
<evidence type="ECO:0000256" key="1">
    <source>
        <dbReference type="ARBA" id="ARBA00022741"/>
    </source>
</evidence>
<keyword evidence="2" id="KW-0378">Hydrolase</keyword>
<evidence type="ECO:0000313" key="7">
    <source>
        <dbReference type="Proteomes" id="UP000218238"/>
    </source>
</evidence>
<dbReference type="AlphaFoldDB" id="A0A2A2T9P1"/>
<dbReference type="Pfam" id="PF13361">
    <property type="entry name" value="UvrD_C"/>
    <property type="match status" value="1"/>
</dbReference>
<dbReference type="GO" id="GO:0000725">
    <property type="term" value="P:recombinational repair"/>
    <property type="evidence" value="ECO:0007669"/>
    <property type="project" value="TreeGrafter"/>
</dbReference>
<organism evidence="6 7">
    <name type="scientific">Brunnivagina elsteri CCALA 953</name>
    <dbReference type="NCBI Taxonomy" id="987040"/>
    <lineage>
        <taxon>Bacteria</taxon>
        <taxon>Bacillati</taxon>
        <taxon>Cyanobacteriota</taxon>
        <taxon>Cyanophyceae</taxon>
        <taxon>Nostocales</taxon>
        <taxon>Calotrichaceae</taxon>
        <taxon>Brunnivagina</taxon>
    </lineage>
</organism>
<dbReference type="PANTHER" id="PTHR11070:SF2">
    <property type="entry name" value="ATP-DEPENDENT DNA HELICASE SRS2"/>
    <property type="match status" value="1"/>
</dbReference>
<name>A0A2A2T9P1_9CYAN</name>
<feature type="domain" description="UvrD-like helicase C-terminal" evidence="5">
    <location>
        <begin position="87"/>
        <end position="176"/>
    </location>
</feature>
<dbReference type="GO" id="GO:0005524">
    <property type="term" value="F:ATP binding"/>
    <property type="evidence" value="ECO:0007669"/>
    <property type="project" value="UniProtKB-KW"/>
</dbReference>
<dbReference type="OrthoDB" id="9763310at2"/>
<keyword evidence="7" id="KW-1185">Reference proteome</keyword>
<dbReference type="GO" id="GO:0043138">
    <property type="term" value="F:3'-5' DNA helicase activity"/>
    <property type="evidence" value="ECO:0007669"/>
    <property type="project" value="TreeGrafter"/>
</dbReference>
<dbReference type="InterPro" id="IPR000212">
    <property type="entry name" value="DNA_helicase_UvrD/REP"/>
</dbReference>
<dbReference type="GO" id="GO:0003677">
    <property type="term" value="F:DNA binding"/>
    <property type="evidence" value="ECO:0007669"/>
    <property type="project" value="InterPro"/>
</dbReference>
<keyword evidence="4" id="KW-0067">ATP-binding</keyword>
<keyword evidence="3" id="KW-0347">Helicase</keyword>
<evidence type="ECO:0000256" key="2">
    <source>
        <dbReference type="ARBA" id="ARBA00022801"/>
    </source>
</evidence>
<dbReference type="PANTHER" id="PTHR11070">
    <property type="entry name" value="UVRD / RECB / PCRA DNA HELICASE FAMILY MEMBER"/>
    <property type="match status" value="1"/>
</dbReference>
<evidence type="ECO:0000313" key="6">
    <source>
        <dbReference type="EMBL" id="PAX45710.1"/>
    </source>
</evidence>
<dbReference type="GO" id="GO:0016787">
    <property type="term" value="F:hydrolase activity"/>
    <property type="evidence" value="ECO:0007669"/>
    <property type="project" value="UniProtKB-KW"/>
</dbReference>
<keyword evidence="1" id="KW-0547">Nucleotide-binding</keyword>
<dbReference type="Proteomes" id="UP000218238">
    <property type="component" value="Unassembled WGS sequence"/>
</dbReference>
<proteinExistence type="predicted"/>
<protein>
    <recommendedName>
        <fullName evidence="5">UvrD-like helicase C-terminal domain-containing protein</fullName>
    </recommendedName>
</protein>
<dbReference type="SUPFAM" id="SSF52540">
    <property type="entry name" value="P-loop containing nucleoside triphosphate hydrolases"/>
    <property type="match status" value="1"/>
</dbReference>
<evidence type="ECO:0000256" key="3">
    <source>
        <dbReference type="ARBA" id="ARBA00022806"/>
    </source>
</evidence>
<dbReference type="InterPro" id="IPR014017">
    <property type="entry name" value="DNA_helicase_UvrD-like_C"/>
</dbReference>